<feature type="compositionally biased region" description="Gly residues" evidence="1">
    <location>
        <begin position="154"/>
        <end position="165"/>
    </location>
</feature>
<protein>
    <submittedName>
        <fullName evidence="3">Stage II sporulation protein P</fullName>
    </submittedName>
</protein>
<keyword evidence="2" id="KW-0812">Transmembrane</keyword>
<evidence type="ECO:0000313" key="4">
    <source>
        <dbReference type="Proteomes" id="UP000250369"/>
    </source>
</evidence>
<accession>A0A329MQU2</accession>
<keyword evidence="2" id="KW-1133">Transmembrane helix</keyword>
<name>A0A329MQU2_9BACL</name>
<evidence type="ECO:0000256" key="1">
    <source>
        <dbReference type="SAM" id="MobiDB-lite"/>
    </source>
</evidence>
<evidence type="ECO:0000256" key="2">
    <source>
        <dbReference type="SAM" id="Phobius"/>
    </source>
</evidence>
<feature type="compositionally biased region" description="Pro residues" evidence="1">
    <location>
        <begin position="176"/>
        <end position="190"/>
    </location>
</feature>
<feature type="region of interest" description="Disordered" evidence="1">
    <location>
        <begin position="128"/>
        <end position="201"/>
    </location>
</feature>
<reference evidence="3 4" key="1">
    <citation type="journal article" date="2009" name="Int. J. Syst. Evol. Microbiol.">
        <title>Paenibacillus contaminans sp. nov., isolated from a contaminated laboratory plate.</title>
        <authorList>
            <person name="Chou J.H."/>
            <person name="Lee J.H."/>
            <person name="Lin M.C."/>
            <person name="Chang P.S."/>
            <person name="Arun A.B."/>
            <person name="Young C.C."/>
            <person name="Chen W.M."/>
        </authorList>
    </citation>
    <scope>NUCLEOTIDE SEQUENCE [LARGE SCALE GENOMIC DNA]</scope>
    <source>
        <strain evidence="3 4">CKOBP-6</strain>
    </source>
</reference>
<sequence>MKWSAFTIDVGKIRKTIRTAGYATKLFGIIFFTTFMFFVGIGIIGYVQAKVNASPISSMRGVAASVSSDFFMDMLSLEVPHLRNERSETAFSQQNVIGFVFRMLTDINLRDPKTMLAREVPGLGRDNAVLLRKGPNGNSAYSPEDYPPAKAAEGMGGKDPSGGGTTPAPAVDSPAPSTPPPSASPQPSPSSTPDTQAKPTTGNRKVVLIYHSHNRESFLPHLKPGLEPSEAYDPETNVTLVGKRLQKKLNELGIGSVNYSPDYAATEKGYNFNYSYKYSQKTVKEAFAANPDIQFVFDLHRDSGSRKATTVTIDGKDYARTFFIIGQKNPNWKQNEKFAAAIHEKLEQKLPGISNGIWGKTLHDGQAEYNQSLSPNSVLIEIGGPYNTLEECYRTADELGQIISELYWDAQKTNAAPQTAMAK</sequence>
<comment type="caution">
    <text evidence="3">The sequence shown here is derived from an EMBL/GenBank/DDBJ whole genome shotgun (WGS) entry which is preliminary data.</text>
</comment>
<dbReference type="Pfam" id="PF07454">
    <property type="entry name" value="SpoIIP"/>
    <property type="match status" value="1"/>
</dbReference>
<organism evidence="3 4">
    <name type="scientific">Paenibacillus contaminans</name>
    <dbReference type="NCBI Taxonomy" id="450362"/>
    <lineage>
        <taxon>Bacteria</taxon>
        <taxon>Bacillati</taxon>
        <taxon>Bacillota</taxon>
        <taxon>Bacilli</taxon>
        <taxon>Bacillales</taxon>
        <taxon>Paenibacillaceae</taxon>
        <taxon>Paenibacillus</taxon>
    </lineage>
</organism>
<dbReference type="OrthoDB" id="1633470at2"/>
<evidence type="ECO:0000313" key="3">
    <source>
        <dbReference type="EMBL" id="RAV21808.1"/>
    </source>
</evidence>
<gene>
    <name evidence="3" type="ORF">DQG23_07045</name>
</gene>
<dbReference type="AlphaFoldDB" id="A0A329MQU2"/>
<dbReference type="InterPro" id="IPR010897">
    <property type="entry name" value="Spore_II_P"/>
</dbReference>
<dbReference type="Proteomes" id="UP000250369">
    <property type="component" value="Unassembled WGS sequence"/>
</dbReference>
<feature type="transmembrane region" description="Helical" evidence="2">
    <location>
        <begin position="22"/>
        <end position="47"/>
    </location>
</feature>
<keyword evidence="2" id="KW-0472">Membrane</keyword>
<keyword evidence="4" id="KW-1185">Reference proteome</keyword>
<dbReference type="NCBIfam" id="TIGR02867">
    <property type="entry name" value="spore_II_P"/>
    <property type="match status" value="1"/>
</dbReference>
<dbReference type="EMBL" id="QMFB01000003">
    <property type="protein sequence ID" value="RAV21808.1"/>
    <property type="molecule type" value="Genomic_DNA"/>
</dbReference>
<dbReference type="RefSeq" id="WP_113030119.1">
    <property type="nucleotide sequence ID" value="NZ_QMFB01000003.1"/>
</dbReference>
<feature type="compositionally biased region" description="Low complexity" evidence="1">
    <location>
        <begin position="166"/>
        <end position="175"/>
    </location>
</feature>
<proteinExistence type="predicted"/>